<evidence type="ECO:0000313" key="3">
    <source>
        <dbReference type="Proteomes" id="UP000433183"/>
    </source>
</evidence>
<name>A0A6B9J5M3_9CAUD</name>
<proteinExistence type="predicted"/>
<dbReference type="Pfam" id="PF03235">
    <property type="entry name" value="GmrSD_N"/>
    <property type="match status" value="1"/>
</dbReference>
<evidence type="ECO:0000259" key="1">
    <source>
        <dbReference type="Pfam" id="PF03235"/>
    </source>
</evidence>
<organism evidence="2 3">
    <name type="scientific">Erwinia phage Hena1</name>
    <dbReference type="NCBI Taxonomy" id="2678601"/>
    <lineage>
        <taxon>Viruses</taxon>
        <taxon>Duplodnaviria</taxon>
        <taxon>Heunggongvirae</taxon>
        <taxon>Uroviricota</taxon>
        <taxon>Caudoviricetes</taxon>
        <taxon>Vequintavirinae</taxon>
        <taxon>Henunavirus</taxon>
        <taxon>Henunavirus hena1</taxon>
    </lineage>
</organism>
<gene>
    <name evidence="2" type="ORF">Hena1_00350</name>
</gene>
<sequence>MNRITEHERFRVNPGSHTIESYVGWIERGAFDYNAPYQRDYVWKKKQQQEFLNTCISGFPLGTIAIAKHSNWLSRDTPWLEVVDGKQRLMTLQKFILGEIPIILKGMPLWWGKLTRSEQLAFGRPYLPLLTLEDATKEEILDYFIAVNFTGVPQSNKHKAFVLEMKGKNNA</sequence>
<reference evidence="2 3" key="1">
    <citation type="submission" date="2019-11" db="EMBL/GenBank/DDBJ databases">
        <title>Characterization of a new Erwinia amylovora bacteriophage.</title>
        <authorList>
            <person name="Valentovich L.N."/>
            <person name="Akhremchuk A.E."/>
            <person name="Besarab N.V."/>
            <person name="Lagonenko A.L."/>
        </authorList>
    </citation>
    <scope>NUCLEOTIDE SEQUENCE [LARGE SCALE GENOMIC DNA]</scope>
</reference>
<dbReference type="PANTHER" id="PTHR39639">
    <property type="entry name" value="CHROMOSOME 16, WHOLE GENOME SHOTGUN SEQUENCE"/>
    <property type="match status" value="1"/>
</dbReference>
<keyword evidence="3" id="KW-1185">Reference proteome</keyword>
<dbReference type="EMBL" id="MN732867">
    <property type="protein sequence ID" value="QGZ16211.1"/>
    <property type="molecule type" value="Genomic_DNA"/>
</dbReference>
<accession>A0A6B9J5M3</accession>
<evidence type="ECO:0000313" key="2">
    <source>
        <dbReference type="EMBL" id="QGZ16211.1"/>
    </source>
</evidence>
<dbReference type="InterPro" id="IPR004919">
    <property type="entry name" value="GmrSD_N"/>
</dbReference>
<protein>
    <recommendedName>
        <fullName evidence="1">GmrSD restriction endonucleases N-terminal domain-containing protein</fullName>
    </recommendedName>
</protein>
<feature type="domain" description="GmrSD restriction endonucleases N-terminal" evidence="1">
    <location>
        <begin position="33"/>
        <end position="98"/>
    </location>
</feature>
<dbReference type="PANTHER" id="PTHR39639:SF1">
    <property type="entry name" value="DUF262 DOMAIN-CONTAINING PROTEIN"/>
    <property type="match status" value="1"/>
</dbReference>
<dbReference type="Proteomes" id="UP000433183">
    <property type="component" value="Segment"/>
</dbReference>